<dbReference type="Proteomes" id="UP001172687">
    <property type="component" value="Unassembled WGS sequence"/>
</dbReference>
<evidence type="ECO:0000313" key="1">
    <source>
        <dbReference type="EMBL" id="MDN4517113.1"/>
    </source>
</evidence>
<dbReference type="EMBL" id="JAUHTC010000020">
    <property type="protein sequence ID" value="MDN4517113.1"/>
    <property type="molecule type" value="Genomic_DNA"/>
</dbReference>
<name>A0ABT8H8M7_MYCAO</name>
<protein>
    <submittedName>
        <fullName evidence="1">Uncharacterized protein</fullName>
    </submittedName>
</protein>
<proteinExistence type="predicted"/>
<gene>
    <name evidence="1" type="ORF">QYF68_04650</name>
</gene>
<reference evidence="1" key="1">
    <citation type="submission" date="2023-07" db="EMBL/GenBank/DDBJ databases">
        <title>Degradation of tert-butanol by M. austroafricanum TBA100.</title>
        <authorList>
            <person name="Helbich S."/>
            <person name="Vainshtein Y."/>
        </authorList>
    </citation>
    <scope>NUCLEOTIDE SEQUENCE</scope>
    <source>
        <strain evidence="1">TBA100</strain>
    </source>
</reference>
<keyword evidence="2" id="KW-1185">Reference proteome</keyword>
<accession>A0ABT8H8M7</accession>
<dbReference type="RefSeq" id="WP_301161249.1">
    <property type="nucleotide sequence ID" value="NZ_JAUHTC010000020.1"/>
</dbReference>
<comment type="caution">
    <text evidence="1">The sequence shown here is derived from an EMBL/GenBank/DDBJ whole genome shotgun (WGS) entry which is preliminary data.</text>
</comment>
<sequence length="258" mass="28623">MTRPAREEAKRLGRAVVFVHQHDAHITNPQLRAEIEILLLTGRAMDFAARIKGHEQLVGLTHELVHQYAKYAGLGGFELTNTVLPKLKAADLIDYRVDSQGRIVAMEEFVGVSASVIEQTVAVLDSLAPSRTDLAVLHSVEIGAIAPLAESQHLEQIVKRGFTDQEAGRALTVTRAIGRRSLSQLNEGTRPLAIFALAHCIALHPDIYWHSMNTVLSTVKLEACREFNWTVDDAFVLLRAVDPEDMFRPRALRILARA</sequence>
<organism evidence="1 2">
    <name type="scientific">Mycolicibacterium austroafricanum</name>
    <name type="common">Mycobacterium austroafricanum</name>
    <dbReference type="NCBI Taxonomy" id="39687"/>
    <lineage>
        <taxon>Bacteria</taxon>
        <taxon>Bacillati</taxon>
        <taxon>Actinomycetota</taxon>
        <taxon>Actinomycetes</taxon>
        <taxon>Mycobacteriales</taxon>
        <taxon>Mycobacteriaceae</taxon>
        <taxon>Mycolicibacterium</taxon>
    </lineage>
</organism>
<evidence type="ECO:0000313" key="2">
    <source>
        <dbReference type="Proteomes" id="UP001172687"/>
    </source>
</evidence>